<dbReference type="InterPro" id="IPR012337">
    <property type="entry name" value="RNaseH-like_sf"/>
</dbReference>
<evidence type="ECO:0000313" key="1">
    <source>
        <dbReference type="EMBL" id="MBC3884533.1"/>
    </source>
</evidence>
<dbReference type="Gene3D" id="3.30.420.10">
    <property type="entry name" value="Ribonuclease H-like superfamily/Ribonuclease H"/>
    <property type="match status" value="1"/>
</dbReference>
<evidence type="ECO:0000313" key="2">
    <source>
        <dbReference type="Proteomes" id="UP000613113"/>
    </source>
</evidence>
<accession>A0ABR6YL60</accession>
<keyword evidence="2" id="KW-1185">Reference proteome</keyword>
<organism evidence="1 2">
    <name type="scientific">Undibacterium griseum</name>
    <dbReference type="NCBI Taxonomy" id="2762295"/>
    <lineage>
        <taxon>Bacteria</taxon>
        <taxon>Pseudomonadati</taxon>
        <taxon>Pseudomonadota</taxon>
        <taxon>Betaproteobacteria</taxon>
        <taxon>Burkholderiales</taxon>
        <taxon>Oxalobacteraceae</taxon>
        <taxon>Undibacterium</taxon>
    </lineage>
</organism>
<dbReference type="InterPro" id="IPR036397">
    <property type="entry name" value="RNaseH_sf"/>
</dbReference>
<name>A0ABR6YL60_9BURK</name>
<dbReference type="Proteomes" id="UP000613113">
    <property type="component" value="Unassembled WGS sequence"/>
</dbReference>
<dbReference type="RefSeq" id="WP_186862163.1">
    <property type="nucleotide sequence ID" value="NZ_JACOGC010000002.1"/>
</dbReference>
<dbReference type="EMBL" id="JACOGC010000002">
    <property type="protein sequence ID" value="MBC3884533.1"/>
    <property type="molecule type" value="Genomic_DNA"/>
</dbReference>
<comment type="caution">
    <text evidence="1">The sequence shown here is derived from an EMBL/GenBank/DDBJ whole genome shotgun (WGS) entry which is preliminary data.</text>
</comment>
<reference evidence="1 2" key="1">
    <citation type="submission" date="2020-08" db="EMBL/GenBank/DDBJ databases">
        <title>Novel species isolated from subtropical streams in China.</title>
        <authorList>
            <person name="Lu H."/>
        </authorList>
    </citation>
    <scope>NUCLEOTIDE SEQUENCE [LARGE SCALE GENOMIC DNA]</scope>
    <source>
        <strain evidence="1 2">FT31W</strain>
    </source>
</reference>
<gene>
    <name evidence="1" type="ORF">H8K27_05255</name>
</gene>
<proteinExistence type="predicted"/>
<protein>
    <submittedName>
        <fullName evidence="1">3'-5' exoribonuclease</fullName>
    </submittedName>
</protein>
<sequence>MLKIFIDTEFTDFIDTHLMSLGMVTESGKEFYAEVPYPDHLCSSFVREAVIPLLRKEPQYIFSVDELCERMLEWLSAVRRNNEDVVICFDYQTDWCLFADVLNYSIPEWCRPRLISHQINEVLRYEFYQKNRLPLHHALYDARANRYAFCE</sequence>
<dbReference type="SUPFAM" id="SSF53098">
    <property type="entry name" value="Ribonuclease H-like"/>
    <property type="match status" value="1"/>
</dbReference>